<dbReference type="Proteomes" id="UP001187343">
    <property type="component" value="Unassembled WGS sequence"/>
</dbReference>
<keyword evidence="12" id="KW-1185">Reference proteome</keyword>
<keyword evidence="2" id="KW-0349">Heme</keyword>
<dbReference type="GO" id="GO:0020037">
    <property type="term" value="F:heme binding"/>
    <property type="evidence" value="ECO:0007669"/>
    <property type="project" value="InterPro"/>
</dbReference>
<dbReference type="FunFam" id="1.10.640.10:FF:000001">
    <property type="entry name" value="Peroxidasin homolog"/>
    <property type="match status" value="3"/>
</dbReference>
<keyword evidence="7" id="KW-1015">Disulfide bond</keyword>
<evidence type="ECO:0000256" key="4">
    <source>
        <dbReference type="ARBA" id="ARBA00022729"/>
    </source>
</evidence>
<name>A0AA88TCZ5_9TELE</name>
<feature type="region of interest" description="Disordered" evidence="9">
    <location>
        <begin position="2266"/>
        <end position="2304"/>
    </location>
</feature>
<evidence type="ECO:0000256" key="10">
    <source>
        <dbReference type="SAM" id="SignalP"/>
    </source>
</evidence>
<evidence type="ECO:0000256" key="3">
    <source>
        <dbReference type="ARBA" id="ARBA00022723"/>
    </source>
</evidence>
<comment type="similarity">
    <text evidence="8">Belongs to the peroxidase family. XPO subfamily.</text>
</comment>
<gene>
    <name evidence="11" type="ORF">Q8A67_023884</name>
</gene>
<evidence type="ECO:0000313" key="12">
    <source>
        <dbReference type="Proteomes" id="UP001187343"/>
    </source>
</evidence>
<dbReference type="EMBL" id="JAUYZG010000023">
    <property type="protein sequence ID" value="KAK2871357.1"/>
    <property type="molecule type" value="Genomic_DNA"/>
</dbReference>
<sequence>MNLHTFLFVVGCCCALSLGEEESPGRRFILDSVEEAKKIVDAAYKYSRDESLARVRRDVIKPSDKLRLLKQPARKTREAVRAADYMVQTLRLISEKAHHVHKRSINATDLLTVDELHTIERLTGCTAQIRPPSCRTTPLINKYRTITSVCNNRRNPLLGASNTAFTRWLPAQYEDGISQPKGWDPSRLHNGATLPLVRLVSNRILSTADADIESDREFTFMLTIFGQWVDHDLTFTPFSPSIRSFSNGLNCDESCERSEPCFPIPVPPGDQRLSPDSCIPVFRSSPTCGSGNSAYMFGGIPKVREQINALTAFLDAGQVYGSEDGLAKELRDLTNDGGLLRVNDQFLDNGRELLPFTSVESQMCATRRKTLKNTTLTEVPCFIAGDVRVDENTALTSLHTLFVREHNRLARALRVLNPTWSSETLYQEARKIVGAINQILVMKEYLPHIVGPDAYNRNLGLYPGYDENVDPTIANVFATAAFRFAHLAIQPIIFRLDENYQNHTQFPSVPLYEAFFSPWRVIFEGGIDPLLRGLIGRPAKLNTQDHMLVDALRERLFAFTSHIALDLAALNMQRSRDHGIPGYNSWRRFCGLSVPQNEQELAVVMNNTELARRLIELYGTPENIDIWLGGVAEPFAPGARVGPLFACLISTQFKRIREGDRLWFENHGVFTTKQKTALASVSLARIICDNTGIRRVPYDPFRFATSASYVNCADIPAFDLNPWIESDTESFQGPPGPRGPPGEFGPRGVAGPPGPPGPPSNTTGQQSAFFASVGTTLPLTAKIVFSQVLYNGQNHYNQTSGSLARVRRDVIKPSDKLRLLKQPARKTREAVRAADYMVQTLRLISEKAHHVHKRSINATDLLTVDELHTIERLTGCTAQIRPPSCRTTPLINKYRTITSVCNNRRNPLLGASNTAFTRWLPAQYEDGISQPKGWDPSRLHNGATLPLVRLVSNRILSTADADIESDREFTFMLTIFGQWVDHDLTFTPFSPSIRSFSNGLNCDESCERSEPCFPIPVPPGDQRLSPDSCIPVFRSSPTCGSGNSAYMFGGIPKVREQINALTAFLDAGQVYGSEDGLAKELRDLTNDGGLLRVNDQFLDNGRELLPFTSVESQMCATRRKTLKNTTLTEVPCFIAGDVRVDENTALTSLHTLFVREHNRLARALRVLNPTWSSETLYQEARKIVGAINQILVMKEYLPHIVGPDAYNRNLGLYPGYDENVDPTIANVFATAAFRFAHLAIQPIIFRLDENYQNHTQFPSVPLYEAFFSPWRVIFEGGIDPLLRGLIGRPAKLNTQDHMLVDALRERLFAFTSHIALDLAALNMQRSRDHGIPGYNSWRRFCGLSVPQNEQELAVVMNNTELARRLIELYGTPENIDIWLGGVAEPFAPGARVGPLFACLISTQFKRIREGDRLWFENHGVFTTKQKTALASVSLARIICDNTGIRRVPYDPFRFATSASYVNCADIPAFDLNPWIESDTESFQGPPGPRGPPGEFGPRGVAGPPGPPGPPSNTTGQQSAFFASVGTTLPLTAKIVFSQYNTQLRALSPETERQRPVTEEESPGRRFILDSVEEAKKIVDAAYKYSRDESLARVRRDVIKPSDKLRLLKQPARKTREAVRAADYMVQTLRLISEKAHHVHKRSINATDLLTVDELHTIERLTGCTAQIRPPSCRTTPLINKYRTITSVCNNRRNPLLGASNTAFTRWLPAQYEDGISQPKGWDPSRLHNGATLPLVRLVSNRILSTADADIESDREFTFMLTIFGQWVDHDLTFTPFSPSIRSFSNGLNCDESCERSEPCFPIPVPPGDQRLSPDSCIPVFRSSPTCGSGNSAYMFGGIPKVREQINALTAFLDAGQVYGSEDGLAKELRDLTNDGGLLRVNDQFLDNERELLPFTSVESNMCATRRKILKNTTLTEVPCFTAGDVRVDENTALTSLHTLFVREHNRLARALRVLNPTWSSETLYQEARKIVGAINQILVMKEYLPHIVGPDAYNRHLGLYPGYDENVDPTIANVFATAAFRFAHLAIQPIIFRLDENYQNHTQFPSVPLYEAFFSPWRVIFEGGIDPLLRGLIGRPAKLNTQDHMLVDALRERLFAFTSHIALDLAALNMQRSRDHGIPGYNSWRRFCGLSAPQNEQELAVVMNNTELARRLIELYGTPENIDIWLGGVAEPFAPGARVGPLFACLISTQFKRIREGDRLWFENHGVFTTKQKTALASVSLARIICDNTGIRRVPYDPFRFATSASYVNCADIPAFDLNPWIETDIESFQGPPGPRGPPGESGPRGVAGPPGPPGPPSNTTGQQSAFFASVGTTLPLTAKIVVFSQKKKTKPVTDLSSRAGLVFPVEHFQQTFSDGRTVDEEAAVFLAGQKEILKVVGTLSRKGRRGGGGISRCGDIRQGNSGAAALRQTIQWQHNGKLFSILSQGSEYQPPLKRDGNKEQTQARPIAIVRNDDAATRTDGSASSASSLRPSQSRGSARLPSGSGTRGGVPRWLSGGDGARTRGSHGRRNQTDQLQTSVNGTDKPAQDDDMMVGDDPYNPYKSTDPDNPYYNYYDTYERPRPAPRPGYGTSYFQYGLPDLVGDPYYIQASAYVQRVPMYNLRCAAEENCLASTAYRSSVRDYDTRMLLRFPQRVKNQGTSDFLPSRPRYTWEWHSCHQHYHSMDEFSHYDLLDSSTQRRVAEGHKASFCLEDTSCDYGYYRRYACTSHTQGLSPGCYDTYNADIDCQWIDITDVKPGNYILKVSINPSYQVPESDYSNNIVRCDVRYTGNYVYVSGCQISQY</sequence>
<dbReference type="GO" id="GO:0006979">
    <property type="term" value="P:response to oxidative stress"/>
    <property type="evidence" value="ECO:0007669"/>
    <property type="project" value="InterPro"/>
</dbReference>
<feature type="compositionally biased region" description="Polar residues" evidence="9">
    <location>
        <begin position="2512"/>
        <end position="2521"/>
    </location>
</feature>
<feature type="chain" id="PRO_5041698381" description="Eosinophil peroxidase" evidence="10">
    <location>
        <begin position="20"/>
        <end position="2782"/>
    </location>
</feature>
<dbReference type="PANTHER" id="PTHR11475">
    <property type="entry name" value="OXIDASE/PEROXIDASE"/>
    <property type="match status" value="1"/>
</dbReference>
<proteinExistence type="inferred from homology"/>
<dbReference type="GO" id="GO:0004601">
    <property type="term" value="F:peroxidase activity"/>
    <property type="evidence" value="ECO:0007669"/>
    <property type="project" value="InterPro"/>
</dbReference>
<reference evidence="11" key="1">
    <citation type="submission" date="2023-08" db="EMBL/GenBank/DDBJ databases">
        <title>Chromosome-level Genome Assembly of mud carp (Cirrhinus molitorella).</title>
        <authorList>
            <person name="Liu H."/>
        </authorList>
    </citation>
    <scope>NUCLEOTIDE SEQUENCE</scope>
    <source>
        <strain evidence="11">Prfri</strain>
        <tissue evidence="11">Muscle</tissue>
    </source>
</reference>
<dbReference type="Pfam" id="PF01186">
    <property type="entry name" value="Lysyl_oxidase"/>
    <property type="match status" value="1"/>
</dbReference>
<dbReference type="InterPro" id="IPR019791">
    <property type="entry name" value="Haem_peroxidase_animal"/>
</dbReference>
<dbReference type="GO" id="GO:0016641">
    <property type="term" value="F:oxidoreductase activity, acting on the CH-NH2 group of donors, oxygen as acceptor"/>
    <property type="evidence" value="ECO:0007669"/>
    <property type="project" value="InterPro"/>
</dbReference>
<dbReference type="PROSITE" id="PS50292">
    <property type="entry name" value="PEROXIDASE_3"/>
    <property type="match status" value="3"/>
</dbReference>
<evidence type="ECO:0000256" key="2">
    <source>
        <dbReference type="ARBA" id="ARBA00022617"/>
    </source>
</evidence>
<dbReference type="Gene3D" id="1.10.640.10">
    <property type="entry name" value="Haem peroxidase domain superfamily, animal type"/>
    <property type="match status" value="3"/>
</dbReference>
<evidence type="ECO:0000256" key="5">
    <source>
        <dbReference type="ARBA" id="ARBA00023002"/>
    </source>
</evidence>
<dbReference type="InterPro" id="IPR001695">
    <property type="entry name" value="Lysyl_oxidase"/>
</dbReference>
<keyword evidence="5" id="KW-0560">Oxidoreductase</keyword>
<evidence type="ECO:0000256" key="7">
    <source>
        <dbReference type="ARBA" id="ARBA00023157"/>
    </source>
</evidence>
<dbReference type="InterPro" id="IPR010255">
    <property type="entry name" value="Haem_peroxidase_sf"/>
</dbReference>
<dbReference type="PROSITE" id="PS00926">
    <property type="entry name" value="LYSYL_OXIDASE"/>
    <property type="match status" value="1"/>
</dbReference>
<dbReference type="InterPro" id="IPR019828">
    <property type="entry name" value="Lysyl_oxidase_CS"/>
</dbReference>
<comment type="caution">
    <text evidence="11">The sequence shown here is derived from an EMBL/GenBank/DDBJ whole genome shotgun (WGS) entry which is preliminary data.</text>
</comment>
<feature type="signal peptide" evidence="10">
    <location>
        <begin position="1"/>
        <end position="19"/>
    </location>
</feature>
<evidence type="ECO:0000256" key="6">
    <source>
        <dbReference type="ARBA" id="ARBA00023004"/>
    </source>
</evidence>
<keyword evidence="6" id="KW-0408">Iron</keyword>
<dbReference type="SUPFAM" id="SSF48113">
    <property type="entry name" value="Heme-dependent peroxidases"/>
    <property type="match status" value="3"/>
</dbReference>
<dbReference type="PRINTS" id="PR00074">
    <property type="entry name" value="LYSYLOXIDASE"/>
</dbReference>
<evidence type="ECO:0000256" key="1">
    <source>
        <dbReference type="ARBA" id="ARBA00001970"/>
    </source>
</evidence>
<dbReference type="GO" id="GO:0005615">
    <property type="term" value="C:extracellular space"/>
    <property type="evidence" value="ECO:0007669"/>
    <property type="project" value="TreeGrafter"/>
</dbReference>
<dbReference type="Pfam" id="PF03098">
    <property type="entry name" value="An_peroxidase"/>
    <property type="match status" value="3"/>
</dbReference>
<organism evidence="11 12">
    <name type="scientific">Cirrhinus molitorella</name>
    <name type="common">mud carp</name>
    <dbReference type="NCBI Taxonomy" id="172907"/>
    <lineage>
        <taxon>Eukaryota</taxon>
        <taxon>Metazoa</taxon>
        <taxon>Chordata</taxon>
        <taxon>Craniata</taxon>
        <taxon>Vertebrata</taxon>
        <taxon>Euteleostomi</taxon>
        <taxon>Actinopterygii</taxon>
        <taxon>Neopterygii</taxon>
        <taxon>Teleostei</taxon>
        <taxon>Ostariophysi</taxon>
        <taxon>Cypriniformes</taxon>
        <taxon>Cyprinidae</taxon>
        <taxon>Labeoninae</taxon>
        <taxon>Labeonini</taxon>
        <taxon>Cirrhinus</taxon>
    </lineage>
</organism>
<feature type="compositionally biased region" description="Low complexity" evidence="9">
    <location>
        <begin position="2458"/>
        <end position="2478"/>
    </location>
</feature>
<protein>
    <recommendedName>
        <fullName evidence="13">Eosinophil peroxidase</fullName>
    </recommendedName>
</protein>
<feature type="region of interest" description="Disordered" evidence="9">
    <location>
        <begin position="2428"/>
        <end position="2549"/>
    </location>
</feature>
<evidence type="ECO:0000313" key="11">
    <source>
        <dbReference type="EMBL" id="KAK2871357.1"/>
    </source>
</evidence>
<keyword evidence="3" id="KW-0479">Metal-binding</keyword>
<feature type="region of interest" description="Disordered" evidence="9">
    <location>
        <begin position="726"/>
        <end position="766"/>
    </location>
</feature>
<evidence type="ECO:0008006" key="13">
    <source>
        <dbReference type="Google" id="ProtNLM"/>
    </source>
</evidence>
<feature type="region of interest" description="Disordered" evidence="9">
    <location>
        <begin position="1477"/>
        <end position="1517"/>
    </location>
</feature>
<comment type="cofactor">
    <cofactor evidence="1">
        <name>heme b</name>
        <dbReference type="ChEBI" id="CHEBI:60344"/>
    </cofactor>
</comment>
<keyword evidence="4 10" id="KW-0732">Signal</keyword>
<dbReference type="InterPro" id="IPR037120">
    <property type="entry name" value="Haem_peroxidase_sf_animal"/>
</dbReference>
<dbReference type="PANTHER" id="PTHR11475:SF63">
    <property type="entry name" value="EOSINOPHIL PEROXIDASE"/>
    <property type="match status" value="1"/>
</dbReference>
<evidence type="ECO:0000256" key="9">
    <source>
        <dbReference type="SAM" id="MobiDB-lite"/>
    </source>
</evidence>
<dbReference type="GO" id="GO:0005507">
    <property type="term" value="F:copper ion binding"/>
    <property type="evidence" value="ECO:0007669"/>
    <property type="project" value="InterPro"/>
</dbReference>
<accession>A0AA88TCZ5</accession>
<evidence type="ECO:0000256" key="8">
    <source>
        <dbReference type="ARBA" id="ARBA00061342"/>
    </source>
</evidence>